<dbReference type="SUPFAM" id="SSF53335">
    <property type="entry name" value="S-adenosyl-L-methionine-dependent methyltransferases"/>
    <property type="match status" value="1"/>
</dbReference>
<dbReference type="Gene3D" id="3.40.50.150">
    <property type="entry name" value="Vaccinia Virus protein VP39"/>
    <property type="match status" value="1"/>
</dbReference>
<dbReference type="AlphaFoldDB" id="A0A9D1KBU9"/>
<protein>
    <submittedName>
        <fullName evidence="2">Class I SAM-dependent methyltransferase</fullName>
    </submittedName>
</protein>
<dbReference type="Proteomes" id="UP000886893">
    <property type="component" value="Unassembled WGS sequence"/>
</dbReference>
<gene>
    <name evidence="2" type="ORF">IAD04_05150</name>
</gene>
<dbReference type="InterPro" id="IPR050723">
    <property type="entry name" value="CFA/CMAS"/>
</dbReference>
<dbReference type="GO" id="GO:0008168">
    <property type="term" value="F:methyltransferase activity"/>
    <property type="evidence" value="ECO:0007669"/>
    <property type="project" value="UniProtKB-KW"/>
</dbReference>
<accession>A0A9D1KBU9</accession>
<keyword evidence="2" id="KW-0489">Methyltransferase</keyword>
<organism evidence="2 3">
    <name type="scientific">Candidatus Caccosoma faecigallinarum</name>
    <dbReference type="NCBI Taxonomy" id="2840720"/>
    <lineage>
        <taxon>Bacteria</taxon>
        <taxon>Bacillati</taxon>
        <taxon>Bacillota</taxon>
        <taxon>Bacillota incertae sedis</taxon>
        <taxon>Candidatus Caccosoma</taxon>
    </lineage>
</organism>
<evidence type="ECO:0000313" key="3">
    <source>
        <dbReference type="Proteomes" id="UP000886893"/>
    </source>
</evidence>
<dbReference type="Pfam" id="PF08242">
    <property type="entry name" value="Methyltransf_12"/>
    <property type="match status" value="1"/>
</dbReference>
<feature type="domain" description="Methyltransferase type 12" evidence="1">
    <location>
        <begin position="47"/>
        <end position="139"/>
    </location>
</feature>
<dbReference type="EMBL" id="DVKI01000160">
    <property type="protein sequence ID" value="HIT17741.1"/>
    <property type="molecule type" value="Genomic_DNA"/>
</dbReference>
<dbReference type="GO" id="GO:0032259">
    <property type="term" value="P:methylation"/>
    <property type="evidence" value="ECO:0007669"/>
    <property type="project" value="UniProtKB-KW"/>
</dbReference>
<dbReference type="CDD" id="cd02440">
    <property type="entry name" value="AdoMet_MTases"/>
    <property type="match status" value="1"/>
</dbReference>
<evidence type="ECO:0000313" key="2">
    <source>
        <dbReference type="EMBL" id="HIT17741.1"/>
    </source>
</evidence>
<dbReference type="PANTHER" id="PTHR43667">
    <property type="entry name" value="CYCLOPROPANE-FATTY-ACYL-PHOSPHOLIPID SYNTHASE"/>
    <property type="match status" value="1"/>
</dbReference>
<keyword evidence="2" id="KW-0808">Transferase</keyword>
<comment type="caution">
    <text evidence="2">The sequence shown here is derived from an EMBL/GenBank/DDBJ whole genome shotgun (WGS) entry which is preliminary data.</text>
</comment>
<dbReference type="PANTHER" id="PTHR43667:SF2">
    <property type="entry name" value="FATTY ACID C-METHYL TRANSFERASE"/>
    <property type="match status" value="1"/>
</dbReference>
<evidence type="ECO:0000259" key="1">
    <source>
        <dbReference type="Pfam" id="PF08242"/>
    </source>
</evidence>
<reference evidence="2" key="1">
    <citation type="submission" date="2020-10" db="EMBL/GenBank/DDBJ databases">
        <authorList>
            <person name="Gilroy R."/>
        </authorList>
    </citation>
    <scope>NUCLEOTIDE SEQUENCE</scope>
    <source>
        <strain evidence="2">14508</strain>
    </source>
</reference>
<sequence>MKKYYEAYDERYKIVHQKGIRWFGKKESSILKRTIKKYQITKKYSILEIGCGEGRDAFYLLKKGYSVLATDISNEAIQYCKKNFLKYQNQFQILNCLHDTLNHQYDFIYAIAVIHMFVLDEDRDSFYMFVKKHLNENGLALICSLGDGIYESKSNIQEAFELQKRNYKRKTMMLPATSCRIINWENFKKEILKNQLQIIENGIISMTPLFNKMMYVIVKK</sequence>
<dbReference type="InterPro" id="IPR029063">
    <property type="entry name" value="SAM-dependent_MTases_sf"/>
</dbReference>
<proteinExistence type="predicted"/>
<name>A0A9D1KBU9_9FIRM</name>
<dbReference type="InterPro" id="IPR013217">
    <property type="entry name" value="Methyltransf_12"/>
</dbReference>
<reference evidence="2" key="2">
    <citation type="journal article" date="2021" name="PeerJ">
        <title>Extensive microbial diversity within the chicken gut microbiome revealed by metagenomics and culture.</title>
        <authorList>
            <person name="Gilroy R."/>
            <person name="Ravi A."/>
            <person name="Getino M."/>
            <person name="Pursley I."/>
            <person name="Horton D.L."/>
            <person name="Alikhan N.F."/>
            <person name="Baker D."/>
            <person name="Gharbi K."/>
            <person name="Hall N."/>
            <person name="Watson M."/>
            <person name="Adriaenssens E.M."/>
            <person name="Foster-Nyarko E."/>
            <person name="Jarju S."/>
            <person name="Secka A."/>
            <person name="Antonio M."/>
            <person name="Oren A."/>
            <person name="Chaudhuri R.R."/>
            <person name="La Ragione R."/>
            <person name="Hildebrand F."/>
            <person name="Pallen M.J."/>
        </authorList>
    </citation>
    <scope>NUCLEOTIDE SEQUENCE</scope>
    <source>
        <strain evidence="2">14508</strain>
    </source>
</reference>